<sequence length="1323" mass="134443">MSNPLVAQAPQEGSGFTQGTGDNGWATGVSIAESAMDTFNGFKDGNWIEGGLGVVGLAADAASMAIDPFGTLMSSAASFLMEHVQPLKDMLDWLAGDPPVIESYSTTWNNVATELGKISEDYATALKSGTEGWTGAAADAYRDAAAQQSDAITGAASAAGSVGTVVGVMGMVVAFVREMVRDLIADLVAKLIAWVLEAVFSLGFGTPVIVAQAITAIGKWAARIAKLVQKLLDTIKKVSPMLKRLVEIFEKIMKVLGKLAGKASGLDVLGTKIDDPGFLKKLNRDGTDLPSTSHADTPASTTTSSSTSTSDTSRSTQPDGPPSRPSSDTTTPSSNTAPSSTTPSTTTPSSATPSPSPTPAAQTPGGSPSPSPTSRAPGSPSPSPSTSPAGRAPGSSPSPSSSSPGGPAGHGPSSTSPAGHTPGSSPGGSTPGGHGPGGHGPGGHNPSTTNPSGHSPAPGGHSPGGSSPGGHGPGGHGPGGPSHAPGGPGNGAPAHNPGAPSHAPGGHSPGNGAPAHNPGGPSHAPGGHSPGNGGPAHNPGGPSHAPGGHSPGAPSHAPGGHSPGNGGPTPGGHSPGGPGGHSPSSPSPAPGGHGPSAPAPGGHAPGGPPHAPGGPSPSPVGPGHGPSTSPAGSAPARVDQTHSSGADAPSRVDQPHTGPRDTGPAQVPQQGAPAPGGGAPHGGGQPGGGGSPGSSRPGSGSGWTGTPGHRGDLSSGTPQGRAPDGTRPQSAGPSHSGPPQARPPQAGPPPYRPAQAGPPHAGPPHAGPPHAGPPQARPAGPPQTRPGGPAHTNPARTNPPHTGPTQPRPNTGPPQHAPRARGPQTGAPPHHDPSAPPHRDPAGPRQHDPNTPPHHDPNTPDPTHHTPDQHRPDIDEAHARYGETTPAGVSHHRGDADMGDLPSRVPNDPRYFTADVHITPDGRARIGNHTYSPEEYGDLLRRNGWDGKTPIRLIGCDAGSNDFAKRLAAHTDAPVLAPTKPAWTDSNGRVYTSDAEVDAHGNRQPKIPPNGEWETHNPDGTKVRSSEDGFVPGTHDKDKSDLDPSGARDRAADEPPRTVQVDRDDPNAPLKSRPFGRDADGNPVQLEPNTRYEVTDRAGRDRGVFTTDAEGNVVRVETTSGKQGDWRPDSRQPFPNCEYRVTGQAGSVYTFHTDADARTSRMTGDLVHTGSDSARRSPDQGPVGHEGRDEYRAHNQQVVKEFEEAHGRPPEPHEVQLYEDVGWNGGHLAGTEFDGPGEYINMVPMLETLNQHQPGSTLADNFRALEEHWGDVLARDPKPKLTVQVEMDYPDGKKTPTSIHVQYWIDGVPEDPLVYNNIPPRRR</sequence>
<feature type="compositionally biased region" description="Pro residues" evidence="1">
    <location>
        <begin position="740"/>
        <end position="752"/>
    </location>
</feature>
<feature type="region of interest" description="Disordered" evidence="1">
    <location>
        <begin position="1164"/>
        <end position="1190"/>
    </location>
</feature>
<name>A0A2T0T9D3_9PSEU</name>
<evidence type="ECO:0000256" key="2">
    <source>
        <dbReference type="SAM" id="Phobius"/>
    </source>
</evidence>
<feature type="compositionally biased region" description="Low complexity" evidence="1">
    <location>
        <begin position="290"/>
        <end position="316"/>
    </location>
</feature>
<keyword evidence="5" id="KW-1185">Reference proteome</keyword>
<reference evidence="4 5" key="1">
    <citation type="submission" date="2018-03" db="EMBL/GenBank/DDBJ databases">
        <title>Genomic Encyclopedia of Archaeal and Bacterial Type Strains, Phase II (KMG-II): from individual species to whole genera.</title>
        <authorList>
            <person name="Goeker M."/>
        </authorList>
    </citation>
    <scope>NUCLEOTIDE SEQUENCE [LARGE SCALE GENOMIC DNA]</scope>
    <source>
        <strain evidence="4 5">DSM 44720</strain>
    </source>
</reference>
<feature type="compositionally biased region" description="Low complexity" evidence="1">
    <location>
        <begin position="535"/>
        <end position="560"/>
    </location>
</feature>
<feature type="compositionally biased region" description="Low complexity" evidence="1">
    <location>
        <begin position="662"/>
        <end position="673"/>
    </location>
</feature>
<organism evidence="4 5">
    <name type="scientific">Umezawaea tangerina</name>
    <dbReference type="NCBI Taxonomy" id="84725"/>
    <lineage>
        <taxon>Bacteria</taxon>
        <taxon>Bacillati</taxon>
        <taxon>Actinomycetota</taxon>
        <taxon>Actinomycetes</taxon>
        <taxon>Pseudonocardiales</taxon>
        <taxon>Pseudonocardiaceae</taxon>
        <taxon>Umezawaea</taxon>
    </lineage>
</organism>
<feature type="compositionally biased region" description="Low complexity" evidence="1">
    <location>
        <begin position="325"/>
        <end position="378"/>
    </location>
</feature>
<feature type="compositionally biased region" description="Polar residues" evidence="1">
    <location>
        <begin position="794"/>
        <end position="805"/>
    </location>
</feature>
<dbReference type="Gene3D" id="3.40.570.10">
    <property type="entry name" value="Extracellular Endonuclease, subunit A"/>
    <property type="match status" value="1"/>
</dbReference>
<feature type="compositionally biased region" description="Pro residues" evidence="1">
    <location>
        <begin position="606"/>
        <end position="620"/>
    </location>
</feature>
<feature type="transmembrane region" description="Helical" evidence="2">
    <location>
        <begin position="155"/>
        <end position="176"/>
    </location>
</feature>
<proteinExistence type="predicted"/>
<feature type="compositionally biased region" description="Basic and acidic residues" evidence="1">
    <location>
        <begin position="1013"/>
        <end position="1027"/>
    </location>
</feature>
<feature type="compositionally biased region" description="Pro residues" evidence="1">
    <location>
        <begin position="806"/>
        <end position="816"/>
    </location>
</feature>
<dbReference type="Proteomes" id="UP000239494">
    <property type="component" value="Unassembled WGS sequence"/>
</dbReference>
<protein>
    <submittedName>
        <fullName evidence="4">PPE-repeat protein</fullName>
    </submittedName>
</protein>
<keyword evidence="2" id="KW-0812">Transmembrane</keyword>
<feature type="compositionally biased region" description="Low complexity" evidence="1">
    <location>
        <begin position="386"/>
        <end position="424"/>
    </location>
</feature>
<dbReference type="InterPro" id="IPR044929">
    <property type="entry name" value="DNA/RNA_non-sp_Endonuclease_sf"/>
</dbReference>
<feature type="compositionally biased region" description="Low complexity" evidence="1">
    <location>
        <begin position="444"/>
        <end position="460"/>
    </location>
</feature>
<feature type="compositionally biased region" description="Basic and acidic residues" evidence="1">
    <location>
        <begin position="829"/>
        <end position="881"/>
    </location>
</feature>
<dbReference type="Pfam" id="PF13930">
    <property type="entry name" value="Endonuclea_NS_2"/>
    <property type="match status" value="1"/>
</dbReference>
<feature type="compositionally biased region" description="Gly residues" evidence="1">
    <location>
        <begin position="674"/>
        <end position="692"/>
    </location>
</feature>
<feature type="region of interest" description="Disordered" evidence="1">
    <location>
        <begin position="284"/>
        <end position="915"/>
    </location>
</feature>
<feature type="transmembrane region" description="Helical" evidence="2">
    <location>
        <begin position="188"/>
        <end position="210"/>
    </location>
</feature>
<evidence type="ECO:0000313" key="4">
    <source>
        <dbReference type="EMBL" id="PRY42271.1"/>
    </source>
</evidence>
<dbReference type="EMBL" id="PVTF01000004">
    <property type="protein sequence ID" value="PRY42271.1"/>
    <property type="molecule type" value="Genomic_DNA"/>
</dbReference>
<accession>A0A2T0T9D3</accession>
<evidence type="ECO:0000313" key="5">
    <source>
        <dbReference type="Proteomes" id="UP000239494"/>
    </source>
</evidence>
<dbReference type="RefSeq" id="WP_170155843.1">
    <property type="nucleotide sequence ID" value="NZ_PVTF01000004.1"/>
</dbReference>
<feature type="compositionally biased region" description="Basic and acidic residues" evidence="1">
    <location>
        <begin position="1034"/>
        <end position="1066"/>
    </location>
</feature>
<dbReference type="SUPFAM" id="SSF140459">
    <property type="entry name" value="PE/PPE dimer-like"/>
    <property type="match status" value="1"/>
</dbReference>
<keyword evidence="2" id="KW-1133">Transmembrane helix</keyword>
<feature type="region of interest" description="Disordered" evidence="1">
    <location>
        <begin position="1"/>
        <end position="22"/>
    </location>
</feature>
<feature type="compositionally biased region" description="Low complexity" evidence="1">
    <location>
        <begin position="491"/>
        <end position="527"/>
    </location>
</feature>
<dbReference type="InterPro" id="IPR044927">
    <property type="entry name" value="Endonuclea_NS_2"/>
</dbReference>
<dbReference type="InterPro" id="IPR038332">
    <property type="entry name" value="PPE_sf"/>
</dbReference>
<comment type="caution">
    <text evidence="4">The sequence shown here is derived from an EMBL/GenBank/DDBJ whole genome shotgun (WGS) entry which is preliminary data.</text>
</comment>
<evidence type="ECO:0000259" key="3">
    <source>
        <dbReference type="Pfam" id="PF13930"/>
    </source>
</evidence>
<feature type="compositionally biased region" description="Basic and acidic residues" evidence="1">
    <location>
        <begin position="1093"/>
        <end position="1103"/>
    </location>
</feature>
<dbReference type="Gene3D" id="1.20.1260.20">
    <property type="entry name" value="PPE superfamily"/>
    <property type="match status" value="1"/>
</dbReference>
<feature type="compositionally biased region" description="Gly residues" evidence="1">
    <location>
        <begin position="425"/>
        <end position="443"/>
    </location>
</feature>
<feature type="compositionally biased region" description="Gly residues" evidence="1">
    <location>
        <begin position="561"/>
        <end position="580"/>
    </location>
</feature>
<evidence type="ECO:0000256" key="1">
    <source>
        <dbReference type="SAM" id="MobiDB-lite"/>
    </source>
</evidence>
<gene>
    <name evidence="4" type="ORF">CLV43_104101</name>
</gene>
<feature type="region of interest" description="Disordered" evidence="1">
    <location>
        <begin position="995"/>
        <end position="1134"/>
    </location>
</feature>
<feature type="domain" description="Type VII secretion system protein EssD-like" evidence="3">
    <location>
        <begin position="1218"/>
        <end position="1306"/>
    </location>
</feature>
<feature type="compositionally biased region" description="Gly residues" evidence="1">
    <location>
        <begin position="461"/>
        <end position="490"/>
    </location>
</feature>
<keyword evidence="2" id="KW-0472">Membrane</keyword>
<feature type="compositionally biased region" description="Pro residues" evidence="1">
    <location>
        <begin position="760"/>
        <end position="784"/>
    </location>
</feature>